<dbReference type="Proteomes" id="UP000499080">
    <property type="component" value="Unassembled WGS sequence"/>
</dbReference>
<comment type="caution">
    <text evidence="1">The sequence shown here is derived from an EMBL/GenBank/DDBJ whole genome shotgun (WGS) entry which is preliminary data.</text>
</comment>
<proteinExistence type="predicted"/>
<accession>A0A4Y2TFK4</accession>
<gene>
    <name evidence="1" type="ORF">AVEN_109616_1</name>
</gene>
<reference evidence="1 2" key="1">
    <citation type="journal article" date="2019" name="Sci. Rep.">
        <title>Orb-weaving spider Araneus ventricosus genome elucidates the spidroin gene catalogue.</title>
        <authorList>
            <person name="Kono N."/>
            <person name="Nakamura H."/>
            <person name="Ohtoshi R."/>
            <person name="Moran D.A.P."/>
            <person name="Shinohara A."/>
            <person name="Yoshida Y."/>
            <person name="Fujiwara M."/>
            <person name="Mori M."/>
            <person name="Tomita M."/>
            <person name="Arakawa K."/>
        </authorList>
    </citation>
    <scope>NUCLEOTIDE SEQUENCE [LARGE SCALE GENOMIC DNA]</scope>
</reference>
<name>A0A4Y2TFK4_ARAVE</name>
<sequence>MCERCRWKPEYQQYRFRESDQGNSQPTENNTNFSTKDYSIENTAFNLAPVSRFILSQEGNPLGVGSPDCLVSVPPHSSDDKEEKKISNYWATSSVSEPICEAESDLNELDIIKSDIHDLETFTSTFFEKFEVQSFVSITAKSSEVYKVMSGTIMRFLMMTFACLHPLGVEKNESFLIT</sequence>
<organism evidence="1 2">
    <name type="scientific">Araneus ventricosus</name>
    <name type="common">Orbweaver spider</name>
    <name type="synonym">Epeira ventricosa</name>
    <dbReference type="NCBI Taxonomy" id="182803"/>
    <lineage>
        <taxon>Eukaryota</taxon>
        <taxon>Metazoa</taxon>
        <taxon>Ecdysozoa</taxon>
        <taxon>Arthropoda</taxon>
        <taxon>Chelicerata</taxon>
        <taxon>Arachnida</taxon>
        <taxon>Araneae</taxon>
        <taxon>Araneomorphae</taxon>
        <taxon>Entelegynae</taxon>
        <taxon>Araneoidea</taxon>
        <taxon>Araneidae</taxon>
        <taxon>Araneus</taxon>
    </lineage>
</organism>
<evidence type="ECO:0000313" key="2">
    <source>
        <dbReference type="Proteomes" id="UP000499080"/>
    </source>
</evidence>
<keyword evidence="2" id="KW-1185">Reference proteome</keyword>
<dbReference type="AlphaFoldDB" id="A0A4Y2TFK4"/>
<evidence type="ECO:0000313" key="1">
    <source>
        <dbReference type="EMBL" id="GBN98790.1"/>
    </source>
</evidence>
<protein>
    <submittedName>
        <fullName evidence="1">Uncharacterized protein</fullName>
    </submittedName>
</protein>
<dbReference type="EMBL" id="BGPR01027927">
    <property type="protein sequence ID" value="GBN98790.1"/>
    <property type="molecule type" value="Genomic_DNA"/>
</dbReference>